<evidence type="ECO:0000256" key="12">
    <source>
        <dbReference type="ARBA" id="ARBA00022992"/>
    </source>
</evidence>
<evidence type="ECO:0000256" key="16">
    <source>
        <dbReference type="SAM" id="MobiDB-lite"/>
    </source>
</evidence>
<dbReference type="InterPro" id="IPR008271">
    <property type="entry name" value="Ser/Thr_kinase_AS"/>
</dbReference>
<dbReference type="SUPFAM" id="SSF51206">
    <property type="entry name" value="cAMP-binding domain-like"/>
    <property type="match status" value="3"/>
</dbReference>
<evidence type="ECO:0000256" key="1">
    <source>
        <dbReference type="ARBA" id="ARBA00001946"/>
    </source>
</evidence>
<evidence type="ECO:0000256" key="5">
    <source>
        <dbReference type="ARBA" id="ARBA00022679"/>
    </source>
</evidence>
<keyword evidence="5" id="KW-0808">Transferase</keyword>
<evidence type="ECO:0000259" key="17">
    <source>
        <dbReference type="PROSITE" id="PS50011"/>
    </source>
</evidence>
<dbReference type="InterPro" id="IPR000595">
    <property type="entry name" value="cNMP-bd_dom"/>
</dbReference>
<dbReference type="SMART" id="SM00220">
    <property type="entry name" value="S_TKc"/>
    <property type="match status" value="1"/>
</dbReference>
<evidence type="ECO:0000256" key="11">
    <source>
        <dbReference type="ARBA" id="ARBA00022842"/>
    </source>
</evidence>
<keyword evidence="11" id="KW-0460">Magnesium</keyword>
<dbReference type="InterPro" id="IPR011009">
    <property type="entry name" value="Kinase-like_dom_sf"/>
</dbReference>
<dbReference type="PANTHER" id="PTHR24353:SF37">
    <property type="entry name" value="CAMP-DEPENDENT PROTEIN KINASE CATALYTIC SUBUNIT PRKX"/>
    <property type="match status" value="1"/>
</dbReference>
<dbReference type="SMART" id="SM00100">
    <property type="entry name" value="cNMP"/>
    <property type="match status" value="3"/>
</dbReference>
<dbReference type="PROSITE" id="PS00107">
    <property type="entry name" value="PROTEIN_KINASE_ATP"/>
    <property type="match status" value="1"/>
</dbReference>
<organism evidence="20">
    <name type="scientific">Alexandrium monilatum</name>
    <dbReference type="NCBI Taxonomy" id="311494"/>
    <lineage>
        <taxon>Eukaryota</taxon>
        <taxon>Sar</taxon>
        <taxon>Alveolata</taxon>
        <taxon>Dinophyceae</taxon>
        <taxon>Gonyaulacales</taxon>
        <taxon>Pyrocystaceae</taxon>
        <taxon>Alexandrium</taxon>
    </lineage>
</organism>
<sequence length="1006" mass="109910">MAPTGSGEAAEIASDDGGDTGVDVPVNGKIPKRCKKHAIRGETNGVGDQHLPAHRVPRRRDEKTNAMIIAGIKQNRFCSTLDGKQVDAIVEALEYYSFEAGEAIVRQGDTGTYFFVVDAGTCEVSVSGSLVNTLSRGVAFGAIGLLHNCPRTATVTARDRCGVWAVNGNIFRKVMKGYAASHHAESRQFLDHFRLFDGLSPKQKGRISELALVAECFGPGARVVTEGEAPSAMYFVRRGELSVVRGGRVDDSGAFKGGEKVSNLCAGSCFGERAALSGEPHDATVIADVDCELVCVGISELREALGGDLASCLERSLVLGVLKALPVVSHLSQPQHQRIAEAMDVKSYDPGQEVESAPLLVVLEGEVRPQGGGKAALRRGQWRQDAELLQLMGEEAHVGEQEQRAEAEGGSTSSSNGLRGLTAGTDGARVAMLRREGLAGALRALGLCELGAGEAKVIDYMRKVLLARKVPIFSQLSREQIDNVANLLVLRRYSKGAQVFKKGEIGSAFFVIASGEMSVLLDGKHIRTLHKGTYFGERALLFDEFRSATVEVVSATAELWSLDQHAFRQVITEPMRAELVRRIQLQDGDFPLKSLKHVRLIGAGSFGSVRLVENRHTGLRYALKRVRKQDGCTPEEFSREWELLSDMDHPFVLHMVRTFETSSSVYILMELVTGGQLYEEVHERMGLLGRRQAQFYIASLVVILEALHNANIVYRDLKPENVMLDQRGYLKLVDFGLAKRLDEQLLRTYTLVGTPLYMAPEVIMGNGYGFGVDVWSLGVMMYEFVCGSMPFGEGLDNEHDILVAVLHEDLYFCERYADVAGKKLLQGLLNKDPQARLGAGVNGLEDVKSAKYFRVGVSGDLFSMILGREVTPPVVPEGEQYSRERELNEQVSLSDADDLGSENDGMDKPLAVFRKFDVNGDGKISRNELAKVLHGLDPSTFTEGAVSQLIGAADTNNDGYISFSEFLRWIASEDAEPVRMAVDSDLLGERRPADKPGSRRVKVPRA</sequence>
<keyword evidence="10 15" id="KW-0067">ATP-binding</keyword>
<reference evidence="20" key="1">
    <citation type="submission" date="2021-01" db="EMBL/GenBank/DDBJ databases">
        <authorList>
            <person name="Corre E."/>
            <person name="Pelletier E."/>
            <person name="Niang G."/>
            <person name="Scheremetjew M."/>
            <person name="Finn R."/>
            <person name="Kale V."/>
            <person name="Holt S."/>
            <person name="Cochrane G."/>
            <person name="Meng A."/>
            <person name="Brown T."/>
            <person name="Cohen L."/>
        </authorList>
    </citation>
    <scope>NUCLEOTIDE SEQUENCE</scope>
    <source>
        <strain evidence="20">CCMP3105</strain>
    </source>
</reference>
<dbReference type="InterPro" id="IPR018488">
    <property type="entry name" value="cNMP-bd_CS"/>
</dbReference>
<name>A0A7S4RK42_9DINO</name>
<dbReference type="Pfam" id="PF00069">
    <property type="entry name" value="Pkinase"/>
    <property type="match status" value="1"/>
</dbReference>
<feature type="region of interest" description="Disordered" evidence="16">
    <location>
        <begin position="399"/>
        <end position="422"/>
    </location>
</feature>
<feature type="region of interest" description="Disordered" evidence="16">
    <location>
        <begin position="1"/>
        <end position="27"/>
    </location>
</feature>
<evidence type="ECO:0000256" key="2">
    <source>
        <dbReference type="ARBA" id="ARBA00022490"/>
    </source>
</evidence>
<feature type="region of interest" description="Disordered" evidence="16">
    <location>
        <begin position="41"/>
        <end position="60"/>
    </location>
</feature>
<dbReference type="GO" id="GO:0004691">
    <property type="term" value="F:cAMP-dependent protein kinase activity"/>
    <property type="evidence" value="ECO:0007669"/>
    <property type="project" value="TreeGrafter"/>
</dbReference>
<dbReference type="SUPFAM" id="SSF56112">
    <property type="entry name" value="Protein kinase-like (PK-like)"/>
    <property type="match status" value="1"/>
</dbReference>
<dbReference type="InterPro" id="IPR000719">
    <property type="entry name" value="Prot_kinase_dom"/>
</dbReference>
<dbReference type="PROSITE" id="PS50222">
    <property type="entry name" value="EF_HAND_2"/>
    <property type="match status" value="2"/>
</dbReference>
<keyword evidence="4" id="KW-0140">cGMP</keyword>
<feature type="domain" description="Cyclic nucleotide-binding" evidence="18">
    <location>
        <begin position="77"/>
        <end position="192"/>
    </location>
</feature>
<dbReference type="Pfam" id="PF00027">
    <property type="entry name" value="cNMP_binding"/>
    <property type="match status" value="3"/>
</dbReference>
<keyword evidence="3" id="KW-0723">Serine/threonine-protein kinase</keyword>
<evidence type="ECO:0000256" key="13">
    <source>
        <dbReference type="ARBA" id="ARBA00024113"/>
    </source>
</evidence>
<keyword evidence="8" id="KW-0418">Kinase</keyword>
<feature type="domain" description="Protein kinase" evidence="17">
    <location>
        <begin position="595"/>
        <end position="853"/>
    </location>
</feature>
<gene>
    <name evidence="20" type="ORF">AMON00008_LOCUS36723</name>
</gene>
<comment type="similarity">
    <text evidence="14">Belongs to the protein kinase superfamily. Ser/Thr protein kinase family. CDPK subfamily.</text>
</comment>
<dbReference type="InterPro" id="IPR018247">
    <property type="entry name" value="EF_Hand_1_Ca_BS"/>
</dbReference>
<feature type="domain" description="Cyclic nucleotide-binding" evidence="18">
    <location>
        <begin position="472"/>
        <end position="571"/>
    </location>
</feature>
<dbReference type="SMART" id="SM00054">
    <property type="entry name" value="EFh"/>
    <property type="match status" value="2"/>
</dbReference>
<keyword evidence="7 15" id="KW-0547">Nucleotide-binding</keyword>
<evidence type="ECO:0000256" key="10">
    <source>
        <dbReference type="ARBA" id="ARBA00022840"/>
    </source>
</evidence>
<dbReference type="PRINTS" id="PR00103">
    <property type="entry name" value="CAMPKINASE"/>
</dbReference>
<dbReference type="PROSITE" id="PS50011">
    <property type="entry name" value="PROTEIN_KINASE_DOM"/>
    <property type="match status" value="1"/>
</dbReference>
<evidence type="ECO:0000259" key="19">
    <source>
        <dbReference type="PROSITE" id="PS50222"/>
    </source>
</evidence>
<dbReference type="InterPro" id="IPR018490">
    <property type="entry name" value="cNMP-bd_dom_sf"/>
</dbReference>
<evidence type="ECO:0000256" key="9">
    <source>
        <dbReference type="ARBA" id="ARBA00022837"/>
    </source>
</evidence>
<dbReference type="CDD" id="cd00038">
    <property type="entry name" value="CAP_ED"/>
    <property type="match status" value="3"/>
</dbReference>
<feature type="compositionally biased region" description="Basic and acidic residues" evidence="16">
    <location>
        <begin position="987"/>
        <end position="997"/>
    </location>
</feature>
<dbReference type="EMBL" id="HBNR01052359">
    <property type="protein sequence ID" value="CAE4617149.1"/>
    <property type="molecule type" value="Transcribed_RNA"/>
</dbReference>
<evidence type="ECO:0000256" key="4">
    <source>
        <dbReference type="ARBA" id="ARBA00022535"/>
    </source>
</evidence>
<dbReference type="AlphaFoldDB" id="A0A7S4RK42"/>
<evidence type="ECO:0000256" key="15">
    <source>
        <dbReference type="PROSITE-ProRule" id="PRU10141"/>
    </source>
</evidence>
<dbReference type="PROSITE" id="PS00108">
    <property type="entry name" value="PROTEIN_KINASE_ST"/>
    <property type="match status" value="1"/>
</dbReference>
<evidence type="ECO:0000256" key="3">
    <source>
        <dbReference type="ARBA" id="ARBA00022527"/>
    </source>
</evidence>
<dbReference type="PROSITE" id="PS50042">
    <property type="entry name" value="CNMP_BINDING_3"/>
    <property type="match status" value="3"/>
</dbReference>
<keyword evidence="2" id="KW-0963">Cytoplasm</keyword>
<dbReference type="PANTHER" id="PTHR24353">
    <property type="entry name" value="CYCLIC NUCLEOTIDE-DEPENDENT PROTEIN KINASE"/>
    <property type="match status" value="1"/>
</dbReference>
<dbReference type="Gene3D" id="3.30.200.20">
    <property type="entry name" value="Phosphorylase Kinase, domain 1"/>
    <property type="match status" value="1"/>
</dbReference>
<dbReference type="PROSITE" id="PS00018">
    <property type="entry name" value="EF_HAND_1"/>
    <property type="match status" value="2"/>
</dbReference>
<dbReference type="InterPro" id="IPR011992">
    <property type="entry name" value="EF-hand-dom_pair"/>
</dbReference>
<dbReference type="CDD" id="cd00051">
    <property type="entry name" value="EFh"/>
    <property type="match status" value="1"/>
</dbReference>
<dbReference type="InterPro" id="IPR017441">
    <property type="entry name" value="Protein_kinase_ATP_BS"/>
</dbReference>
<feature type="binding site" evidence="15">
    <location>
        <position position="628"/>
    </location>
    <ligand>
        <name>ATP</name>
        <dbReference type="ChEBI" id="CHEBI:30616"/>
    </ligand>
</feature>
<evidence type="ECO:0000256" key="7">
    <source>
        <dbReference type="ARBA" id="ARBA00022741"/>
    </source>
</evidence>
<dbReference type="GO" id="GO:0005952">
    <property type="term" value="C:cAMP-dependent protein kinase complex"/>
    <property type="evidence" value="ECO:0007669"/>
    <property type="project" value="TreeGrafter"/>
</dbReference>
<dbReference type="PROSITE" id="PS00888">
    <property type="entry name" value="CNMP_BINDING_1"/>
    <property type="match status" value="1"/>
</dbReference>
<feature type="domain" description="EF-hand" evidence="19">
    <location>
        <begin position="904"/>
        <end position="939"/>
    </location>
</feature>
<dbReference type="Gene3D" id="2.60.120.10">
    <property type="entry name" value="Jelly Rolls"/>
    <property type="match status" value="3"/>
</dbReference>
<dbReference type="GO" id="GO:0005509">
    <property type="term" value="F:calcium ion binding"/>
    <property type="evidence" value="ECO:0007669"/>
    <property type="project" value="InterPro"/>
</dbReference>
<dbReference type="InterPro" id="IPR014710">
    <property type="entry name" value="RmlC-like_jellyroll"/>
</dbReference>
<evidence type="ECO:0000256" key="8">
    <source>
        <dbReference type="ARBA" id="ARBA00022777"/>
    </source>
</evidence>
<feature type="domain" description="Cyclic nucleotide-binding" evidence="18">
    <location>
        <begin position="195"/>
        <end position="306"/>
    </location>
</feature>
<keyword evidence="12" id="KW-0142">cGMP-binding</keyword>
<dbReference type="SUPFAM" id="SSF47473">
    <property type="entry name" value="EF-hand"/>
    <property type="match status" value="1"/>
</dbReference>
<evidence type="ECO:0000256" key="14">
    <source>
        <dbReference type="ARBA" id="ARBA00024334"/>
    </source>
</evidence>
<dbReference type="GO" id="GO:0005524">
    <property type="term" value="F:ATP binding"/>
    <property type="evidence" value="ECO:0007669"/>
    <property type="project" value="UniProtKB-UniRule"/>
</dbReference>
<evidence type="ECO:0000259" key="18">
    <source>
        <dbReference type="PROSITE" id="PS50042"/>
    </source>
</evidence>
<dbReference type="Gene3D" id="1.10.238.10">
    <property type="entry name" value="EF-hand"/>
    <property type="match status" value="1"/>
</dbReference>
<proteinExistence type="inferred from homology"/>
<evidence type="ECO:0000256" key="6">
    <source>
        <dbReference type="ARBA" id="ARBA00022723"/>
    </source>
</evidence>
<accession>A0A7S4RK42</accession>
<dbReference type="GO" id="GO:0030553">
    <property type="term" value="F:cGMP binding"/>
    <property type="evidence" value="ECO:0007669"/>
    <property type="project" value="UniProtKB-KW"/>
</dbReference>
<comment type="cofactor">
    <cofactor evidence="1">
        <name>Mg(2+)</name>
        <dbReference type="ChEBI" id="CHEBI:18420"/>
    </cofactor>
</comment>
<evidence type="ECO:0000313" key="20">
    <source>
        <dbReference type="EMBL" id="CAE4617149.1"/>
    </source>
</evidence>
<keyword evidence="9" id="KW-0106">Calcium</keyword>
<protein>
    <recommendedName>
        <fullName evidence="13">cGMP-dependent protein kinase</fullName>
    </recommendedName>
</protein>
<dbReference type="InterPro" id="IPR002048">
    <property type="entry name" value="EF_hand_dom"/>
</dbReference>
<dbReference type="Pfam" id="PF13499">
    <property type="entry name" value="EF-hand_7"/>
    <property type="match status" value="1"/>
</dbReference>
<keyword evidence="6" id="KW-0479">Metal-binding</keyword>
<feature type="region of interest" description="Disordered" evidence="16">
    <location>
        <begin position="875"/>
        <end position="905"/>
    </location>
</feature>
<feature type="region of interest" description="Disordered" evidence="16">
    <location>
        <begin position="987"/>
        <end position="1006"/>
    </location>
</feature>
<dbReference type="Gene3D" id="1.10.510.10">
    <property type="entry name" value="Transferase(Phosphotransferase) domain 1"/>
    <property type="match status" value="1"/>
</dbReference>
<feature type="domain" description="EF-hand" evidence="19">
    <location>
        <begin position="941"/>
        <end position="976"/>
    </location>
</feature>
<dbReference type="PROSITE" id="PS00889">
    <property type="entry name" value="CNMP_BINDING_2"/>
    <property type="match status" value="1"/>
</dbReference>